<dbReference type="PANTHER" id="PTHR26450:SF87">
    <property type="entry name" value="OLFACTORY RECEPTOR 51F2"/>
    <property type="match status" value="1"/>
</dbReference>
<feature type="transmembrane region" description="Helical" evidence="9">
    <location>
        <begin position="90"/>
        <end position="112"/>
    </location>
</feature>
<keyword evidence="3 9" id="KW-0812">Transmembrane</keyword>
<dbReference type="AlphaFoldDB" id="A0AAN7S1X9"/>
<name>A0AAN7S1X9_MYCAM</name>
<reference evidence="10 11" key="1">
    <citation type="journal article" date="2023" name="J. Hered.">
        <title>Chromosome-level genome of the wood stork (Mycteria americana) provides insight into avian chromosome evolution.</title>
        <authorList>
            <person name="Flamio R. Jr."/>
            <person name="Ramstad K.M."/>
        </authorList>
    </citation>
    <scope>NUCLEOTIDE SEQUENCE [LARGE SCALE GENOMIC DNA]</scope>
    <source>
        <strain evidence="10">JAX WOST 10</strain>
    </source>
</reference>
<evidence type="ECO:0000256" key="5">
    <source>
        <dbReference type="ARBA" id="ARBA00022989"/>
    </source>
</evidence>
<keyword evidence="5 9" id="KW-1133">Transmembrane helix</keyword>
<evidence type="ECO:0000256" key="1">
    <source>
        <dbReference type="ARBA" id="ARBA00004141"/>
    </source>
</evidence>
<proteinExistence type="predicted"/>
<evidence type="ECO:0000256" key="6">
    <source>
        <dbReference type="ARBA" id="ARBA00023136"/>
    </source>
</evidence>
<comment type="caution">
    <text evidence="10">The sequence shown here is derived from an EMBL/GenBank/DDBJ whole genome shotgun (WGS) entry which is preliminary data.</text>
</comment>
<dbReference type="InterPro" id="IPR050402">
    <property type="entry name" value="OR51/52/56-like"/>
</dbReference>
<dbReference type="Pfam" id="PF13853">
    <property type="entry name" value="7tm_4"/>
    <property type="match status" value="1"/>
</dbReference>
<keyword evidence="7" id="KW-0807">Transducer</keyword>
<evidence type="ECO:0000256" key="4">
    <source>
        <dbReference type="ARBA" id="ARBA00022725"/>
    </source>
</evidence>
<evidence type="ECO:0000313" key="10">
    <source>
        <dbReference type="EMBL" id="KAK4829189.1"/>
    </source>
</evidence>
<feature type="compositionally biased region" description="Basic and acidic residues" evidence="8">
    <location>
        <begin position="289"/>
        <end position="307"/>
    </location>
</feature>
<gene>
    <name evidence="10" type="ORF">QYF61_002454</name>
</gene>
<protein>
    <submittedName>
        <fullName evidence="10">Uncharacterized protein</fullName>
    </submittedName>
</protein>
<keyword evidence="11" id="KW-1185">Reference proteome</keyword>
<feature type="transmembrane region" description="Helical" evidence="9">
    <location>
        <begin position="25"/>
        <end position="53"/>
    </location>
</feature>
<keyword evidence="4" id="KW-0552">Olfaction</keyword>
<evidence type="ECO:0000256" key="8">
    <source>
        <dbReference type="SAM" id="MobiDB-lite"/>
    </source>
</evidence>
<keyword evidence="6 9" id="KW-0472">Membrane</keyword>
<dbReference type="PANTHER" id="PTHR26450">
    <property type="entry name" value="OLFACTORY RECEPTOR 56B1-RELATED"/>
    <property type="match status" value="1"/>
</dbReference>
<feature type="region of interest" description="Disordered" evidence="8">
    <location>
        <begin position="289"/>
        <end position="321"/>
    </location>
</feature>
<evidence type="ECO:0000313" key="11">
    <source>
        <dbReference type="Proteomes" id="UP001333110"/>
    </source>
</evidence>
<evidence type="ECO:0000256" key="2">
    <source>
        <dbReference type="ARBA" id="ARBA00022606"/>
    </source>
</evidence>
<evidence type="ECO:0000256" key="3">
    <source>
        <dbReference type="ARBA" id="ARBA00022692"/>
    </source>
</evidence>
<organism evidence="10 11">
    <name type="scientific">Mycteria americana</name>
    <name type="common">Wood stork</name>
    <dbReference type="NCBI Taxonomy" id="33587"/>
    <lineage>
        <taxon>Eukaryota</taxon>
        <taxon>Metazoa</taxon>
        <taxon>Chordata</taxon>
        <taxon>Craniata</taxon>
        <taxon>Vertebrata</taxon>
        <taxon>Euteleostomi</taxon>
        <taxon>Archelosauria</taxon>
        <taxon>Archosauria</taxon>
        <taxon>Dinosauria</taxon>
        <taxon>Saurischia</taxon>
        <taxon>Theropoda</taxon>
        <taxon>Coelurosauria</taxon>
        <taxon>Aves</taxon>
        <taxon>Neognathae</taxon>
        <taxon>Neoaves</taxon>
        <taxon>Aequornithes</taxon>
        <taxon>Ciconiiformes</taxon>
        <taxon>Ciconiidae</taxon>
        <taxon>Mycteria</taxon>
    </lineage>
</organism>
<dbReference type="GO" id="GO:0005886">
    <property type="term" value="C:plasma membrane"/>
    <property type="evidence" value="ECO:0007669"/>
    <property type="project" value="TreeGrafter"/>
</dbReference>
<sequence length="345" mass="37416">MLAQSFCLHPNLLQLPSADIKVNSVYGLFVVLATFGLHLLSIILSYAVIIKTVLSITSKEERVKALDTCISYLPLVGLSMVYRLEKPASSLIHVLVANIYLLVPPLLNPIIYMTPGLLAVARPGQLLTQEPEEAFVNGLVFHAVDDGVQHRQDKRVDVGHERVAEGCGILPVPVYNGQADHGDIEDEDNTEVSDISVEGFGLLLSGGDAHHGLNDHGVVGVGQHVELAERPLCEQADEREQHQRVADHPCLCNPGTGEDGGVPQHAADGQAVIQGHGQKHQGLHEGEDMDAEHLGEADREAEPKDMQHGGQGGQSQAQMCQSRDKHFAVPVQSFFLLYFPQAPHL</sequence>
<evidence type="ECO:0000256" key="7">
    <source>
        <dbReference type="ARBA" id="ARBA00023224"/>
    </source>
</evidence>
<comment type="subcellular location">
    <subcellularLocation>
        <location evidence="1">Membrane</location>
        <topology evidence="1">Multi-pass membrane protein</topology>
    </subcellularLocation>
</comment>
<dbReference type="Proteomes" id="UP001333110">
    <property type="component" value="Unassembled WGS sequence"/>
</dbReference>
<dbReference type="Gene3D" id="1.20.1070.10">
    <property type="entry name" value="Rhodopsin 7-helix transmembrane proteins"/>
    <property type="match status" value="1"/>
</dbReference>
<dbReference type="GO" id="GO:0004984">
    <property type="term" value="F:olfactory receptor activity"/>
    <property type="evidence" value="ECO:0007669"/>
    <property type="project" value="InterPro"/>
</dbReference>
<dbReference type="GO" id="GO:0007186">
    <property type="term" value="P:G protein-coupled receptor signaling pathway"/>
    <property type="evidence" value="ECO:0007669"/>
    <property type="project" value="InterPro"/>
</dbReference>
<evidence type="ECO:0000256" key="9">
    <source>
        <dbReference type="SAM" id="Phobius"/>
    </source>
</evidence>
<dbReference type="InterPro" id="IPR000725">
    <property type="entry name" value="Olfact_rcpt"/>
</dbReference>
<dbReference type="SUPFAM" id="SSF81321">
    <property type="entry name" value="Family A G protein-coupled receptor-like"/>
    <property type="match status" value="1"/>
</dbReference>
<dbReference type="EMBL" id="JAUNZN010000001">
    <property type="protein sequence ID" value="KAK4829189.1"/>
    <property type="molecule type" value="Genomic_DNA"/>
</dbReference>
<keyword evidence="2" id="KW-0716">Sensory transduction</keyword>
<accession>A0AAN7S1X9</accession>